<dbReference type="Ensembl" id="ENSCSAVT00000006730.1">
    <property type="protein sequence ID" value="ENSCSAVP00000006644.1"/>
    <property type="gene ID" value="ENSCSAVG00000003984.1"/>
</dbReference>
<dbReference type="AlphaFoldDB" id="H2YMU2"/>
<name>H2YMU2_CIOSA</name>
<dbReference type="Proteomes" id="UP000007875">
    <property type="component" value="Unassembled WGS sequence"/>
</dbReference>
<comment type="catalytic activity">
    <reaction evidence="1 9">
        <text>Endohydrolysis of (1-&gt;4)-beta-D-glucosidic linkages in cellulose, lichenin and cereal beta-D-glucans.</text>
        <dbReference type="EC" id="3.2.1.4"/>
    </reaction>
</comment>
<keyword evidence="3 8" id="KW-0378">Hydrolase</keyword>
<dbReference type="GO" id="GO:0030245">
    <property type="term" value="P:cellulose catabolic process"/>
    <property type="evidence" value="ECO:0007669"/>
    <property type="project" value="UniProtKB-KW"/>
</dbReference>
<evidence type="ECO:0000259" key="10">
    <source>
        <dbReference type="Pfam" id="PF00759"/>
    </source>
</evidence>
<protein>
    <recommendedName>
        <fullName evidence="9">Endoglucanase</fullName>
        <ecNumber evidence="9">3.2.1.4</ecNumber>
    </recommendedName>
</protein>
<dbReference type="EC" id="3.2.1.4" evidence="9"/>
<dbReference type="InterPro" id="IPR008928">
    <property type="entry name" value="6-hairpin_glycosidase_sf"/>
</dbReference>
<sequence>GQLQILMIPQMAVDYPGTTAYDFNEVLHKSILFYEAQRSGALPQNNRIPWRGDSGLKDGCDQSKDLSGGYYDAGDNVKFGFPMAFTATTLAWGMIEFKDAYLASGELNRALDMLKWATDYFVKAHTAPNEFYAQVGDPAADHAKWERPEDAINTVRRSYKIDQNNAGTEVAAETAAALAAASIVFRSSNPNYADLLVTHARQLFNFANTYRKNYHLSVPGVATYYKSWNGYNDELLWGAVWLYKATNEQTFMDYVVGNYDSFGAGNLAPEFSWDNKYAGVQVLMAQLTGNNKYQDDMNQFVQNAMTGIPKTSDGLTWKIQWGPNRYAGIQPNYAFIATVAGKVDPQSRAQYVTYAKNQIYYMLGTNTRGQKYVIGMGTNSPQRPHHRASSCPAWTSTPVTKCDFSAMNLQGPNPHVLYGALVGGPDISGAYTDDRSDYISNEVATDYNAGFQSAVAGKISETG</sequence>
<comment type="similarity">
    <text evidence="2 8 9">Belongs to the glycosyl hydrolase 9 (cellulase E) family.</text>
</comment>
<keyword evidence="12" id="KW-1185">Reference proteome</keyword>
<dbReference type="HOGENOM" id="CLU_008926_1_5_1"/>
<evidence type="ECO:0000256" key="9">
    <source>
        <dbReference type="RuleBase" id="RU361166"/>
    </source>
</evidence>
<evidence type="ECO:0000256" key="6">
    <source>
        <dbReference type="ARBA" id="ARBA00023295"/>
    </source>
</evidence>
<feature type="active site" evidence="8">
    <location>
        <position position="442"/>
    </location>
</feature>
<feature type="domain" description="Glycoside hydrolase family 9" evidence="10">
    <location>
        <begin position="23"/>
        <end position="454"/>
    </location>
</feature>
<feature type="active site" evidence="8">
    <location>
        <position position="433"/>
    </location>
</feature>
<keyword evidence="4 9" id="KW-0136">Cellulose degradation</keyword>
<evidence type="ECO:0000256" key="7">
    <source>
        <dbReference type="ARBA" id="ARBA00023326"/>
    </source>
</evidence>
<reference evidence="11" key="2">
    <citation type="submission" date="2025-08" db="UniProtKB">
        <authorList>
            <consortium name="Ensembl"/>
        </authorList>
    </citation>
    <scope>IDENTIFICATION</scope>
</reference>
<dbReference type="InterPro" id="IPR012341">
    <property type="entry name" value="6hp_glycosidase-like_sf"/>
</dbReference>
<evidence type="ECO:0000256" key="3">
    <source>
        <dbReference type="ARBA" id="ARBA00022801"/>
    </source>
</evidence>
<keyword evidence="7 8" id="KW-0624">Polysaccharide degradation</keyword>
<dbReference type="FunFam" id="1.50.10.10:FF:000020">
    <property type="entry name" value="Endoglucanase"/>
    <property type="match status" value="1"/>
</dbReference>
<dbReference type="GeneTree" id="ENSGT00530000064776"/>
<dbReference type="Pfam" id="PF00759">
    <property type="entry name" value="Glyco_hydro_9"/>
    <property type="match status" value="1"/>
</dbReference>
<evidence type="ECO:0000256" key="8">
    <source>
        <dbReference type="PROSITE-ProRule" id="PRU10060"/>
    </source>
</evidence>
<evidence type="ECO:0000256" key="4">
    <source>
        <dbReference type="ARBA" id="ARBA00023001"/>
    </source>
</evidence>
<dbReference type="InterPro" id="IPR033126">
    <property type="entry name" value="Glyco_hydro_9_Asp/Glu_AS"/>
</dbReference>
<dbReference type="PROSITE" id="PS00698">
    <property type="entry name" value="GH9_3"/>
    <property type="match status" value="1"/>
</dbReference>
<keyword evidence="6 8" id="KW-0326">Glycosidase</keyword>
<accession>H2YMU2</accession>
<reference evidence="11" key="3">
    <citation type="submission" date="2025-09" db="UniProtKB">
        <authorList>
            <consortium name="Ensembl"/>
        </authorList>
    </citation>
    <scope>IDENTIFICATION</scope>
</reference>
<dbReference type="GO" id="GO:0008810">
    <property type="term" value="F:cellulase activity"/>
    <property type="evidence" value="ECO:0007669"/>
    <property type="project" value="UniProtKB-EC"/>
</dbReference>
<evidence type="ECO:0000256" key="1">
    <source>
        <dbReference type="ARBA" id="ARBA00000966"/>
    </source>
</evidence>
<evidence type="ECO:0000313" key="12">
    <source>
        <dbReference type="Proteomes" id="UP000007875"/>
    </source>
</evidence>
<organism evidence="11 12">
    <name type="scientific">Ciona savignyi</name>
    <name type="common">Pacific transparent sea squirt</name>
    <dbReference type="NCBI Taxonomy" id="51511"/>
    <lineage>
        <taxon>Eukaryota</taxon>
        <taxon>Metazoa</taxon>
        <taxon>Chordata</taxon>
        <taxon>Tunicata</taxon>
        <taxon>Ascidiacea</taxon>
        <taxon>Phlebobranchia</taxon>
        <taxon>Cionidae</taxon>
        <taxon>Ciona</taxon>
    </lineage>
</organism>
<evidence type="ECO:0000313" key="11">
    <source>
        <dbReference type="Ensembl" id="ENSCSAVP00000006644.1"/>
    </source>
</evidence>
<dbReference type="PANTHER" id="PTHR22298">
    <property type="entry name" value="ENDO-1,4-BETA-GLUCANASE"/>
    <property type="match status" value="1"/>
</dbReference>
<dbReference type="InterPro" id="IPR001701">
    <property type="entry name" value="Glyco_hydro_9"/>
</dbReference>
<dbReference type="SUPFAM" id="SSF48208">
    <property type="entry name" value="Six-hairpin glycosidases"/>
    <property type="match status" value="1"/>
</dbReference>
<proteinExistence type="inferred from homology"/>
<dbReference type="Gene3D" id="1.50.10.10">
    <property type="match status" value="1"/>
</dbReference>
<keyword evidence="5 8" id="KW-0119">Carbohydrate metabolism</keyword>
<reference evidence="12" key="1">
    <citation type="submission" date="2003-08" db="EMBL/GenBank/DDBJ databases">
        <authorList>
            <person name="Birren B."/>
            <person name="Nusbaum C."/>
            <person name="Abebe A."/>
            <person name="Abouelleil A."/>
            <person name="Adekoya E."/>
            <person name="Ait-zahra M."/>
            <person name="Allen N."/>
            <person name="Allen T."/>
            <person name="An P."/>
            <person name="Anderson M."/>
            <person name="Anderson S."/>
            <person name="Arachchi H."/>
            <person name="Armbruster J."/>
            <person name="Bachantsang P."/>
            <person name="Baldwin J."/>
            <person name="Barry A."/>
            <person name="Bayul T."/>
            <person name="Blitshsteyn B."/>
            <person name="Bloom T."/>
            <person name="Blye J."/>
            <person name="Boguslavskiy L."/>
            <person name="Borowsky M."/>
            <person name="Boukhgalter B."/>
            <person name="Brunache A."/>
            <person name="Butler J."/>
            <person name="Calixte N."/>
            <person name="Calvo S."/>
            <person name="Camarata J."/>
            <person name="Campo K."/>
            <person name="Chang J."/>
            <person name="Cheshatsang Y."/>
            <person name="Citroen M."/>
            <person name="Collymore A."/>
            <person name="Considine T."/>
            <person name="Cook A."/>
            <person name="Cooke P."/>
            <person name="Corum B."/>
            <person name="Cuomo C."/>
            <person name="David R."/>
            <person name="Dawoe T."/>
            <person name="Degray S."/>
            <person name="Dodge S."/>
            <person name="Dooley K."/>
            <person name="Dorje P."/>
            <person name="Dorjee K."/>
            <person name="Dorris L."/>
            <person name="Duffey N."/>
            <person name="Dupes A."/>
            <person name="Elkins T."/>
            <person name="Engels R."/>
            <person name="Erickson J."/>
            <person name="Farina A."/>
            <person name="Faro S."/>
            <person name="Ferreira P."/>
            <person name="Fischer H."/>
            <person name="Fitzgerald M."/>
            <person name="Foley K."/>
            <person name="Gage D."/>
            <person name="Galagan J."/>
            <person name="Gearin G."/>
            <person name="Gnerre S."/>
            <person name="Gnirke A."/>
            <person name="Goyette A."/>
            <person name="Graham J."/>
            <person name="Grandbois E."/>
            <person name="Gyaltsen K."/>
            <person name="Hafez N."/>
            <person name="Hagopian D."/>
            <person name="Hagos B."/>
            <person name="Hall J."/>
            <person name="Hatcher B."/>
            <person name="Heller A."/>
            <person name="Higgins H."/>
            <person name="Honan T."/>
            <person name="Horn A."/>
            <person name="Houde N."/>
            <person name="Hughes L."/>
            <person name="Hulme W."/>
            <person name="Husby E."/>
            <person name="Iliev I."/>
            <person name="Jaffe D."/>
            <person name="Jones C."/>
            <person name="Kamal M."/>
            <person name="Kamat A."/>
            <person name="Kamvysselis M."/>
            <person name="Karlsson E."/>
            <person name="Kells C."/>
            <person name="Kieu A."/>
            <person name="Kisner P."/>
            <person name="Kodira C."/>
            <person name="Kulbokas E."/>
            <person name="Labutti K."/>
            <person name="Lama D."/>
            <person name="Landers T."/>
            <person name="Leger J."/>
            <person name="Levine S."/>
            <person name="Lewis D."/>
            <person name="Lewis T."/>
            <person name="Lindblad-toh K."/>
            <person name="Liu X."/>
            <person name="Lokyitsang T."/>
            <person name="Lokyitsang Y."/>
            <person name="Lucien O."/>
            <person name="Lui A."/>
            <person name="Ma L.J."/>
            <person name="Mabbitt R."/>
            <person name="Macdonald J."/>
            <person name="Maclean C."/>
            <person name="Major J."/>
            <person name="Manning J."/>
            <person name="Marabella R."/>
            <person name="Maru K."/>
            <person name="Matthews C."/>
            <person name="Mauceli E."/>
            <person name="Mccarthy M."/>
            <person name="Mcdonough S."/>
            <person name="Mcghee T."/>
            <person name="Meldrim J."/>
            <person name="Meneus L."/>
            <person name="Mesirov J."/>
            <person name="Mihalev A."/>
            <person name="Mihova T."/>
            <person name="Mikkelsen T."/>
            <person name="Mlenga V."/>
            <person name="Moru K."/>
            <person name="Mozes J."/>
            <person name="Mulrain L."/>
            <person name="Munson G."/>
            <person name="Naylor J."/>
            <person name="Newes C."/>
            <person name="Nguyen C."/>
            <person name="Nguyen N."/>
            <person name="Nguyen T."/>
            <person name="Nicol R."/>
            <person name="Nielsen C."/>
            <person name="Nizzari M."/>
            <person name="Norbu C."/>
            <person name="Norbu N."/>
            <person name="O'donnell P."/>
            <person name="Okoawo O."/>
            <person name="O'leary S."/>
            <person name="Omotosho B."/>
            <person name="O'neill K."/>
            <person name="Osman S."/>
            <person name="Parker S."/>
            <person name="Perrin D."/>
            <person name="Phunkhang P."/>
            <person name="Piqani B."/>
            <person name="Purcell S."/>
            <person name="Rachupka T."/>
            <person name="Ramasamy U."/>
            <person name="Rameau R."/>
            <person name="Ray V."/>
            <person name="Raymond C."/>
            <person name="Retta R."/>
            <person name="Richardson S."/>
            <person name="Rise C."/>
            <person name="Rodriguez J."/>
            <person name="Rogers J."/>
            <person name="Rogov P."/>
            <person name="Rutman M."/>
            <person name="Schupbach R."/>
            <person name="Seaman C."/>
            <person name="Settipalli S."/>
            <person name="Sharpe T."/>
            <person name="Sheridan J."/>
            <person name="Sherpa N."/>
            <person name="Shi J."/>
            <person name="Smirnov S."/>
            <person name="Smith C."/>
            <person name="Sougnez C."/>
            <person name="Spencer B."/>
            <person name="Stalker J."/>
            <person name="Stange-thomann N."/>
            <person name="Stavropoulos S."/>
            <person name="Stetson K."/>
            <person name="Stone C."/>
            <person name="Stone S."/>
            <person name="Stubbs M."/>
            <person name="Talamas J."/>
            <person name="Tchuinga P."/>
            <person name="Tenzing P."/>
            <person name="Tesfaye S."/>
            <person name="Theodore J."/>
            <person name="Thoulutsang Y."/>
            <person name="Topham K."/>
            <person name="Towey S."/>
            <person name="Tsamla T."/>
            <person name="Tsomo N."/>
            <person name="Vallee D."/>
            <person name="Vassiliev H."/>
            <person name="Venkataraman V."/>
            <person name="Vinson J."/>
            <person name="Vo A."/>
            <person name="Wade C."/>
            <person name="Wang S."/>
            <person name="Wangchuk T."/>
            <person name="Wangdi T."/>
            <person name="Whittaker C."/>
            <person name="Wilkinson J."/>
            <person name="Wu Y."/>
            <person name="Wyman D."/>
            <person name="Yadav S."/>
            <person name="Yang S."/>
            <person name="Yang X."/>
            <person name="Yeager S."/>
            <person name="Yee E."/>
            <person name="Young G."/>
            <person name="Zainoun J."/>
            <person name="Zembeck L."/>
            <person name="Zimmer A."/>
            <person name="Zody M."/>
            <person name="Lander E."/>
        </authorList>
    </citation>
    <scope>NUCLEOTIDE SEQUENCE [LARGE SCALE GENOMIC DNA]</scope>
</reference>
<evidence type="ECO:0000256" key="2">
    <source>
        <dbReference type="ARBA" id="ARBA00007072"/>
    </source>
</evidence>
<evidence type="ECO:0000256" key="5">
    <source>
        <dbReference type="ARBA" id="ARBA00023277"/>
    </source>
</evidence>